<sequence length="151" mass="17123">MSSPDADANSDRTPYPKPFADRPLEQDPFVRGLKQRLPEHLRESFSGEQLDALRSVFGARSWVRHRVDLRGTVKLWGNQFYFAILAGRNKRNLTRPQQNLSLLAKAALITLFLLFSGLLGLVILYLLKSALGIDLLPGVSLGLWDWFKVNF</sequence>
<feature type="region of interest" description="Disordered" evidence="1">
    <location>
        <begin position="1"/>
        <end position="26"/>
    </location>
</feature>
<reference evidence="3 4" key="1">
    <citation type="submission" date="2018-01" db="EMBL/GenBank/DDBJ databases">
        <title>Denitrification phenotypes of diverse strains of Pseudomonas stutzeri.</title>
        <authorList>
            <person name="Milligan D.A."/>
            <person name="Bergaust L."/>
            <person name="Bakken L.R."/>
            <person name="Frostegard A."/>
        </authorList>
    </citation>
    <scope>NUCLEOTIDE SEQUENCE [LARGE SCALE GENOMIC DNA]</scope>
    <source>
        <strain evidence="3 4">24a75</strain>
    </source>
</reference>
<evidence type="ECO:0000256" key="1">
    <source>
        <dbReference type="SAM" id="MobiDB-lite"/>
    </source>
</evidence>
<accession>A0A2N8ST79</accession>
<gene>
    <name evidence="3" type="ORF">CXK94_20245</name>
</gene>
<dbReference type="Proteomes" id="UP000236023">
    <property type="component" value="Unassembled WGS sequence"/>
</dbReference>
<organism evidence="3 4">
    <name type="scientific">Stutzerimonas stutzeri</name>
    <name type="common">Pseudomonas stutzeri</name>
    <dbReference type="NCBI Taxonomy" id="316"/>
    <lineage>
        <taxon>Bacteria</taxon>
        <taxon>Pseudomonadati</taxon>
        <taxon>Pseudomonadota</taxon>
        <taxon>Gammaproteobacteria</taxon>
        <taxon>Pseudomonadales</taxon>
        <taxon>Pseudomonadaceae</taxon>
        <taxon>Stutzerimonas</taxon>
    </lineage>
</organism>
<dbReference type="RefSeq" id="WP_102895647.1">
    <property type="nucleotide sequence ID" value="NZ_JAMOHU010000029.1"/>
</dbReference>
<keyword evidence="2" id="KW-1133">Transmembrane helix</keyword>
<evidence type="ECO:0000313" key="4">
    <source>
        <dbReference type="Proteomes" id="UP000236023"/>
    </source>
</evidence>
<keyword evidence="3" id="KW-0808">Transferase</keyword>
<feature type="transmembrane region" description="Helical" evidence="2">
    <location>
        <begin position="100"/>
        <end position="127"/>
    </location>
</feature>
<dbReference type="GO" id="GO:0016740">
    <property type="term" value="F:transferase activity"/>
    <property type="evidence" value="ECO:0007669"/>
    <property type="project" value="UniProtKB-KW"/>
</dbReference>
<keyword evidence="2" id="KW-0472">Membrane</keyword>
<evidence type="ECO:0000313" key="3">
    <source>
        <dbReference type="EMBL" id="PNG05690.1"/>
    </source>
</evidence>
<dbReference type="AlphaFoldDB" id="A0A2N8ST79"/>
<dbReference type="EMBL" id="POUT01000016">
    <property type="protein sequence ID" value="PNG05690.1"/>
    <property type="molecule type" value="Genomic_DNA"/>
</dbReference>
<keyword evidence="2" id="KW-0812">Transmembrane</keyword>
<protein>
    <submittedName>
        <fullName evidence="3">3-phosphoshikimate 1-carboxyvinyltransferase</fullName>
    </submittedName>
</protein>
<comment type="caution">
    <text evidence="3">The sequence shown here is derived from an EMBL/GenBank/DDBJ whole genome shotgun (WGS) entry which is preliminary data.</text>
</comment>
<proteinExistence type="predicted"/>
<name>A0A2N8ST79_STUST</name>
<evidence type="ECO:0000256" key="2">
    <source>
        <dbReference type="SAM" id="Phobius"/>
    </source>
</evidence>